<dbReference type="GO" id="GO:0004394">
    <property type="term" value="F:heparan sulfate 2-sulfotransferase activity"/>
    <property type="evidence" value="ECO:0007669"/>
    <property type="project" value="UniProtKB-ARBA"/>
</dbReference>
<dbReference type="FunFam" id="3.40.50.300:FF:001418">
    <property type="entry name" value="Heparan sulfate 2-o-sulfotransferase"/>
    <property type="match status" value="1"/>
</dbReference>
<evidence type="ECO:0000256" key="8">
    <source>
        <dbReference type="ARBA" id="ARBA00023136"/>
    </source>
</evidence>
<dbReference type="OrthoDB" id="10019582at2759"/>
<evidence type="ECO:0000256" key="4">
    <source>
        <dbReference type="ARBA" id="ARBA00022692"/>
    </source>
</evidence>
<accession>A0A6P4YBB1</accession>
<dbReference type="InterPro" id="IPR007734">
    <property type="entry name" value="Heparan_SO4_2-O-STrfase"/>
</dbReference>
<dbReference type="RefSeq" id="XP_019626391.1">
    <property type="nucleotide sequence ID" value="XM_019770832.1"/>
</dbReference>
<evidence type="ECO:0000256" key="3">
    <source>
        <dbReference type="ARBA" id="ARBA00022679"/>
    </source>
</evidence>
<proteinExistence type="inferred from homology"/>
<dbReference type="Proteomes" id="UP000515135">
    <property type="component" value="Unplaced"/>
</dbReference>
<evidence type="ECO:0000256" key="5">
    <source>
        <dbReference type="ARBA" id="ARBA00022968"/>
    </source>
</evidence>
<evidence type="ECO:0000313" key="13">
    <source>
        <dbReference type="RefSeq" id="XP_019626391.1"/>
    </source>
</evidence>
<dbReference type="PANTHER" id="PTHR12129">
    <property type="entry name" value="HEPARAN SULFATE 2-O-SULFOTRANSFERASE"/>
    <property type="match status" value="1"/>
</dbReference>
<keyword evidence="8" id="KW-0472">Membrane</keyword>
<dbReference type="GO" id="GO:0009101">
    <property type="term" value="P:glycoprotein biosynthetic process"/>
    <property type="evidence" value="ECO:0007669"/>
    <property type="project" value="UniProtKB-ARBA"/>
</dbReference>
<evidence type="ECO:0000313" key="11">
    <source>
        <dbReference type="Proteomes" id="UP000515135"/>
    </source>
</evidence>
<evidence type="ECO:0000256" key="6">
    <source>
        <dbReference type="ARBA" id="ARBA00022989"/>
    </source>
</evidence>
<keyword evidence="6" id="KW-1133">Transmembrane helix</keyword>
<keyword evidence="7" id="KW-0333">Golgi apparatus</keyword>
<evidence type="ECO:0000256" key="7">
    <source>
        <dbReference type="ARBA" id="ARBA00023034"/>
    </source>
</evidence>
<gene>
    <name evidence="12 13" type="primary">LOC109471497</name>
</gene>
<dbReference type="AlphaFoldDB" id="A0A6P4YBB1"/>
<dbReference type="InterPro" id="IPR005331">
    <property type="entry name" value="Sulfotransferase"/>
</dbReference>
<keyword evidence="3" id="KW-0808">Transferase</keyword>
<dbReference type="PANTHER" id="PTHR12129:SF15">
    <property type="entry name" value="URONYL 2-SULFOTRANSFERASE"/>
    <property type="match status" value="1"/>
</dbReference>
<dbReference type="GO" id="GO:0000139">
    <property type="term" value="C:Golgi membrane"/>
    <property type="evidence" value="ECO:0007669"/>
    <property type="project" value="UniProtKB-SubCell"/>
</dbReference>
<dbReference type="InterPro" id="IPR027417">
    <property type="entry name" value="P-loop_NTPase"/>
</dbReference>
<dbReference type="KEGG" id="bbel:109471497"/>
<keyword evidence="11" id="KW-1185">Reference proteome</keyword>
<name>A0A6P4YBB1_BRABE</name>
<keyword evidence="4" id="KW-0812">Transmembrane</keyword>
<evidence type="ECO:0000256" key="9">
    <source>
        <dbReference type="ARBA" id="ARBA00023157"/>
    </source>
</evidence>
<reference evidence="12 13" key="1">
    <citation type="submission" date="2025-04" db="UniProtKB">
        <authorList>
            <consortium name="RefSeq"/>
        </authorList>
    </citation>
    <scope>IDENTIFICATION</scope>
    <source>
        <tissue evidence="12 13">Gonad</tissue>
    </source>
</reference>
<keyword evidence="10" id="KW-0325">Glycoprotein</keyword>
<dbReference type="SUPFAM" id="SSF52540">
    <property type="entry name" value="P-loop containing nucleoside triphosphate hydrolases"/>
    <property type="match status" value="1"/>
</dbReference>
<evidence type="ECO:0000313" key="12">
    <source>
        <dbReference type="RefSeq" id="XP_019626390.1"/>
    </source>
</evidence>
<protein>
    <submittedName>
        <fullName evidence="12">Uronyl 2-sulfotransferase-like isoform X1</fullName>
    </submittedName>
    <submittedName>
        <fullName evidence="13">Uronyl 2-sulfotransferase-like isoform X2</fullName>
    </submittedName>
</protein>
<keyword evidence="9" id="KW-1015">Disulfide bond</keyword>
<dbReference type="Gene3D" id="3.40.50.300">
    <property type="entry name" value="P-loop containing nucleotide triphosphate hydrolases"/>
    <property type="match status" value="1"/>
</dbReference>
<dbReference type="GeneID" id="109471497"/>
<dbReference type="RefSeq" id="XP_019626390.1">
    <property type="nucleotide sequence ID" value="XM_019770831.1"/>
</dbReference>
<evidence type="ECO:0000256" key="2">
    <source>
        <dbReference type="ARBA" id="ARBA00010569"/>
    </source>
</evidence>
<dbReference type="Pfam" id="PF03567">
    <property type="entry name" value="Sulfotransfer_2"/>
    <property type="match status" value="1"/>
</dbReference>
<sequence length="332" mass="38980">MRKRGIFAAFLVVGFVVGWGVLTLYSPHHATYAIGLQKAGRHPRSRLKGRRGHTAGTLKLSREYPHVREVLYNRLPKCGSTSLKALTRRLAKKNHFHFKESNIWDQFQLNQTGLKAFAEDFYTVPSPFIYERHVYFVDFEQLGLKSPKYINLVRDPLDRIVSSFHFMRYGRKGGPNHIVTRLFNKYHNETDRNQTFDSCVLNRSKECWGPRVNLMTHFFCGQDPVCRDPESIKALDKAKENIRRHYLVVGLLEDFNGFLKVLSKILPQFYRGVTDLWKDLAPNVQEAQKTVRKQPPSPLAQKLMQQRMYMDYELYTFIQDRFRRQKLELGIH</sequence>
<organism evidence="11 12">
    <name type="scientific">Branchiostoma belcheri</name>
    <name type="common">Amphioxus</name>
    <dbReference type="NCBI Taxonomy" id="7741"/>
    <lineage>
        <taxon>Eukaryota</taxon>
        <taxon>Metazoa</taxon>
        <taxon>Chordata</taxon>
        <taxon>Cephalochordata</taxon>
        <taxon>Leptocardii</taxon>
        <taxon>Amphioxiformes</taxon>
        <taxon>Branchiostomatidae</taxon>
        <taxon>Branchiostoma</taxon>
    </lineage>
</organism>
<keyword evidence="5" id="KW-0735">Signal-anchor</keyword>
<comment type="similarity">
    <text evidence="2">Belongs to the sulfotransferase 3 family.</text>
</comment>
<comment type="subcellular location">
    <subcellularLocation>
        <location evidence="1">Golgi apparatus membrane</location>
        <topology evidence="1">Single-pass type II membrane protein</topology>
    </subcellularLocation>
</comment>
<evidence type="ECO:0000256" key="1">
    <source>
        <dbReference type="ARBA" id="ARBA00004323"/>
    </source>
</evidence>
<evidence type="ECO:0000256" key="10">
    <source>
        <dbReference type="ARBA" id="ARBA00023180"/>
    </source>
</evidence>